<dbReference type="GO" id="GO:0003676">
    <property type="term" value="F:nucleic acid binding"/>
    <property type="evidence" value="ECO:0007669"/>
    <property type="project" value="InterPro"/>
</dbReference>
<sequence>MGNEFLLTAPSRLTIYLIKDKFETTSSVANALKSGRPRTTLTQENQMKATLTFVNSPKKSTRQGSREMGIPKTSLQLLMYQQHLKPFHPRLLHRLFENDPDSRLQFCEIMCNQLTEQPDLLSKFMWTFKLSGHVDKHNSVHWAVENLHVIMTTQLYQPGIIAWGGTSCNGVVGPIFFDGTVDDPRYLDMLIEAVVLQLQA</sequence>
<dbReference type="Gene3D" id="3.30.420.10">
    <property type="entry name" value="Ribonuclease H-like superfamily/Ribonuclease H"/>
    <property type="match status" value="1"/>
</dbReference>
<reference evidence="1" key="1">
    <citation type="submission" date="2020-07" db="EMBL/GenBank/DDBJ databases">
        <title>Multicomponent nature underlies the extraordinary mechanical properties of spider dragline silk.</title>
        <authorList>
            <person name="Kono N."/>
            <person name="Nakamura H."/>
            <person name="Mori M."/>
            <person name="Yoshida Y."/>
            <person name="Ohtoshi R."/>
            <person name="Malay A.D."/>
            <person name="Moran D.A.P."/>
            <person name="Tomita M."/>
            <person name="Numata K."/>
            <person name="Arakawa K."/>
        </authorList>
    </citation>
    <scope>NUCLEOTIDE SEQUENCE</scope>
</reference>
<gene>
    <name evidence="1" type="ORF">TNCT_281651</name>
</gene>
<accession>A0A8X6KSY7</accession>
<name>A0A8X6KSY7_TRICU</name>
<keyword evidence="2" id="KW-1185">Reference proteome</keyword>
<dbReference type="EMBL" id="BMAO01012641">
    <property type="protein sequence ID" value="GFQ82936.1"/>
    <property type="molecule type" value="Genomic_DNA"/>
</dbReference>
<evidence type="ECO:0000313" key="2">
    <source>
        <dbReference type="Proteomes" id="UP000887116"/>
    </source>
</evidence>
<dbReference type="Proteomes" id="UP000887116">
    <property type="component" value="Unassembled WGS sequence"/>
</dbReference>
<proteinExistence type="predicted"/>
<dbReference type="AlphaFoldDB" id="A0A8X6KSY7"/>
<comment type="caution">
    <text evidence="1">The sequence shown here is derived from an EMBL/GenBank/DDBJ whole genome shotgun (WGS) entry which is preliminary data.</text>
</comment>
<organism evidence="1 2">
    <name type="scientific">Trichonephila clavata</name>
    <name type="common">Joro spider</name>
    <name type="synonym">Nephila clavata</name>
    <dbReference type="NCBI Taxonomy" id="2740835"/>
    <lineage>
        <taxon>Eukaryota</taxon>
        <taxon>Metazoa</taxon>
        <taxon>Ecdysozoa</taxon>
        <taxon>Arthropoda</taxon>
        <taxon>Chelicerata</taxon>
        <taxon>Arachnida</taxon>
        <taxon>Araneae</taxon>
        <taxon>Araneomorphae</taxon>
        <taxon>Entelegynae</taxon>
        <taxon>Araneoidea</taxon>
        <taxon>Nephilidae</taxon>
        <taxon>Trichonephila</taxon>
    </lineage>
</organism>
<dbReference type="PANTHER" id="PTHR47326:SF1">
    <property type="entry name" value="HTH PSQ-TYPE DOMAIN-CONTAINING PROTEIN"/>
    <property type="match status" value="1"/>
</dbReference>
<dbReference type="OrthoDB" id="9971063at2759"/>
<dbReference type="InterPro" id="IPR036397">
    <property type="entry name" value="RNaseH_sf"/>
</dbReference>
<dbReference type="PANTHER" id="PTHR47326">
    <property type="entry name" value="TRANSPOSABLE ELEMENT TC3 TRANSPOSASE-LIKE PROTEIN"/>
    <property type="match status" value="1"/>
</dbReference>
<evidence type="ECO:0000313" key="1">
    <source>
        <dbReference type="EMBL" id="GFQ82936.1"/>
    </source>
</evidence>
<protein>
    <submittedName>
        <fullName evidence="1">Putative mariner</fullName>
    </submittedName>
</protein>